<evidence type="ECO:0000256" key="3">
    <source>
        <dbReference type="ARBA" id="ARBA00023163"/>
    </source>
</evidence>
<gene>
    <name evidence="5" type="ORF">RBB77_15415</name>
</gene>
<dbReference type="PANTHER" id="PTHR38445:SF9">
    <property type="entry name" value="HTH-TYPE TRANSCRIPTIONAL REPRESSOR YTRA"/>
    <property type="match status" value="1"/>
</dbReference>
<dbReference type="GO" id="GO:0003677">
    <property type="term" value="F:DNA binding"/>
    <property type="evidence" value="ECO:0007669"/>
    <property type="project" value="UniProtKB-KW"/>
</dbReference>
<dbReference type="Pfam" id="PF00392">
    <property type="entry name" value="GntR"/>
    <property type="match status" value="1"/>
</dbReference>
<keyword evidence="2" id="KW-0238">DNA-binding</keyword>
<name>A0AAU7ZLZ5_9BACT</name>
<evidence type="ECO:0000259" key="4">
    <source>
        <dbReference type="PROSITE" id="PS50949"/>
    </source>
</evidence>
<protein>
    <submittedName>
        <fullName evidence="5">GntR family transcriptional regulator</fullName>
    </submittedName>
</protein>
<dbReference type="GO" id="GO:0003700">
    <property type="term" value="F:DNA-binding transcription factor activity"/>
    <property type="evidence" value="ECO:0007669"/>
    <property type="project" value="InterPro"/>
</dbReference>
<dbReference type="SMART" id="SM00345">
    <property type="entry name" value="HTH_GNTR"/>
    <property type="match status" value="1"/>
</dbReference>
<dbReference type="SUPFAM" id="SSF46785">
    <property type="entry name" value="Winged helix' DNA-binding domain"/>
    <property type="match status" value="1"/>
</dbReference>
<dbReference type="AlphaFoldDB" id="A0AAU7ZLZ5"/>
<reference evidence="5" key="2">
    <citation type="journal article" date="2024" name="Environ. Microbiol.">
        <title>Genome analysis and description of Tunturibacter gen. nov. expands the diversity of Terriglobia in tundra soils.</title>
        <authorList>
            <person name="Messyasz A."/>
            <person name="Mannisto M.K."/>
            <person name="Kerkhof L.J."/>
            <person name="Haggblom M.M."/>
        </authorList>
    </citation>
    <scope>NUCLEOTIDE SEQUENCE</scope>
    <source>
        <strain evidence="5">X5P6</strain>
    </source>
</reference>
<dbReference type="InterPro" id="IPR036390">
    <property type="entry name" value="WH_DNA-bd_sf"/>
</dbReference>
<organism evidence="5">
    <name type="scientific">Tunturiibacter psychrotolerans</name>
    <dbReference type="NCBI Taxonomy" id="3069686"/>
    <lineage>
        <taxon>Bacteria</taxon>
        <taxon>Pseudomonadati</taxon>
        <taxon>Acidobacteriota</taxon>
        <taxon>Terriglobia</taxon>
        <taxon>Terriglobales</taxon>
        <taxon>Acidobacteriaceae</taxon>
        <taxon>Tunturiibacter</taxon>
    </lineage>
</organism>
<keyword evidence="1" id="KW-0805">Transcription regulation</keyword>
<dbReference type="Gene3D" id="1.10.10.10">
    <property type="entry name" value="Winged helix-like DNA-binding domain superfamily/Winged helix DNA-binding domain"/>
    <property type="match status" value="1"/>
</dbReference>
<dbReference type="PANTHER" id="PTHR38445">
    <property type="entry name" value="HTH-TYPE TRANSCRIPTIONAL REPRESSOR YTRA"/>
    <property type="match status" value="1"/>
</dbReference>
<dbReference type="InterPro" id="IPR036388">
    <property type="entry name" value="WH-like_DNA-bd_sf"/>
</dbReference>
<accession>A0AAU7ZLZ5</accession>
<dbReference type="EMBL" id="CP132942">
    <property type="protein sequence ID" value="XCB31830.1"/>
    <property type="molecule type" value="Genomic_DNA"/>
</dbReference>
<dbReference type="InterPro" id="IPR000524">
    <property type="entry name" value="Tscrpt_reg_HTH_GntR"/>
</dbReference>
<proteinExistence type="predicted"/>
<dbReference type="KEGG" id="tpsc:RBB77_15415"/>
<feature type="domain" description="HTH gntR-type" evidence="4">
    <location>
        <begin position="14"/>
        <end position="82"/>
    </location>
</feature>
<keyword evidence="3" id="KW-0804">Transcription</keyword>
<sequence>MPEASVQLNPNSVVPAYRQIVDQIRLHIDQGTLSSGDSLPSVRSLATQLGIHFNTAAEAYRELAEEGWIELKHGKRAVVRPARSAPELKTVEVEGLRQRLRNLVAEMRLKGIADKTIEWDVITTLQR</sequence>
<evidence type="ECO:0000256" key="1">
    <source>
        <dbReference type="ARBA" id="ARBA00023015"/>
    </source>
</evidence>
<dbReference type="CDD" id="cd07377">
    <property type="entry name" value="WHTH_GntR"/>
    <property type="match status" value="1"/>
</dbReference>
<evidence type="ECO:0000256" key="2">
    <source>
        <dbReference type="ARBA" id="ARBA00023125"/>
    </source>
</evidence>
<evidence type="ECO:0000313" key="5">
    <source>
        <dbReference type="EMBL" id="XCB31830.1"/>
    </source>
</evidence>
<reference evidence="5" key="1">
    <citation type="submission" date="2023-08" db="EMBL/GenBank/DDBJ databases">
        <authorList>
            <person name="Messyasz A."/>
            <person name="Mannisto M.K."/>
            <person name="Kerkhof L.J."/>
            <person name="Haggblom M."/>
        </authorList>
    </citation>
    <scope>NUCLEOTIDE SEQUENCE</scope>
    <source>
        <strain evidence="5">X5P6</strain>
    </source>
</reference>
<dbReference type="RefSeq" id="WP_353062673.1">
    <property type="nucleotide sequence ID" value="NZ_CP132942.1"/>
</dbReference>
<dbReference type="PROSITE" id="PS50949">
    <property type="entry name" value="HTH_GNTR"/>
    <property type="match status" value="1"/>
</dbReference>